<gene>
    <name evidence="1" type="primary">ala</name>
    <name evidence="2" type="ORF">EGH25_00665</name>
</gene>
<dbReference type="FunFam" id="3.40.50.720:FF:000311">
    <property type="entry name" value="Ornithine cyclodeaminase"/>
    <property type="match status" value="1"/>
</dbReference>
<dbReference type="Gene3D" id="3.40.50.720">
    <property type="entry name" value="NAD(P)-binding Rossmann-like Domain"/>
    <property type="match status" value="1"/>
</dbReference>
<dbReference type="InterPro" id="IPR023401">
    <property type="entry name" value="ODC_N"/>
</dbReference>
<dbReference type="InterPro" id="IPR028609">
    <property type="entry name" value="AlaDH_arch-typ"/>
</dbReference>
<evidence type="ECO:0000313" key="3">
    <source>
        <dbReference type="Proteomes" id="UP001149411"/>
    </source>
</evidence>
<comment type="function">
    <text evidence="1">Catalyzes the NAD(+)-dependent oxidative deamination of L-alanine to pyruvate, and the reverse reaction, the reductive amination of pyruvate.</text>
</comment>
<evidence type="ECO:0000313" key="2">
    <source>
        <dbReference type="EMBL" id="MCX2817878.1"/>
    </source>
</evidence>
<dbReference type="GO" id="GO:0000286">
    <property type="term" value="F:alanine dehydrogenase activity"/>
    <property type="evidence" value="ECO:0007669"/>
    <property type="project" value="UniProtKB-UniRule"/>
</dbReference>
<organism evidence="2 3">
    <name type="scientific">Halorutilus salinus</name>
    <dbReference type="NCBI Taxonomy" id="2487751"/>
    <lineage>
        <taxon>Archaea</taxon>
        <taxon>Methanobacteriati</taxon>
        <taxon>Methanobacteriota</taxon>
        <taxon>Stenosarchaea group</taxon>
        <taxon>Halobacteria</taxon>
        <taxon>Halorutilales</taxon>
        <taxon>Halorutilaceae</taxon>
        <taxon>Halorutilus</taxon>
    </lineage>
</organism>
<feature type="active site" description="Proton donor/acceptor" evidence="1">
    <location>
        <position position="70"/>
    </location>
</feature>
<feature type="binding site" evidence="1">
    <location>
        <begin position="141"/>
        <end position="142"/>
    </location>
    <ligand>
        <name>NAD(+)</name>
        <dbReference type="ChEBI" id="CHEBI:57540"/>
    </ligand>
</feature>
<name>A0A9Q4C1R6_9EURY</name>
<dbReference type="PIRSF" id="PIRSF001439">
    <property type="entry name" value="CryM"/>
    <property type="match status" value="1"/>
</dbReference>
<dbReference type="GO" id="GO:0005737">
    <property type="term" value="C:cytoplasm"/>
    <property type="evidence" value="ECO:0007669"/>
    <property type="project" value="TreeGrafter"/>
</dbReference>
<evidence type="ECO:0000256" key="1">
    <source>
        <dbReference type="HAMAP-Rule" id="MF_00935"/>
    </source>
</evidence>
<dbReference type="SUPFAM" id="SSF51735">
    <property type="entry name" value="NAD(P)-binding Rossmann-fold domains"/>
    <property type="match status" value="1"/>
</dbReference>
<dbReference type="Gene3D" id="3.30.1780.10">
    <property type="entry name" value="ornithine cyclodeaminase, domain 1"/>
    <property type="match status" value="1"/>
</dbReference>
<comment type="caution">
    <text evidence="1">Lacks conserved residue(s) required for the propagation of feature annotation.</text>
</comment>
<feature type="binding site" evidence="1">
    <location>
        <position position="295"/>
    </location>
    <ligand>
        <name>NAD(+)</name>
        <dbReference type="ChEBI" id="CHEBI:57540"/>
    </ligand>
</feature>
<dbReference type="Pfam" id="PF02423">
    <property type="entry name" value="OCD_Mu_crystall"/>
    <property type="match status" value="1"/>
</dbReference>
<dbReference type="Proteomes" id="UP001149411">
    <property type="component" value="Unassembled WGS sequence"/>
</dbReference>
<dbReference type="EC" id="1.4.1.1" evidence="1"/>
<comment type="caution">
    <text evidence="2">The sequence shown here is derived from an EMBL/GenBank/DDBJ whole genome shotgun (WGS) entry which is preliminary data.</text>
</comment>
<sequence length="327" mass="35102">MDTYLFGPDDIDETLDTPSVTDAVEDAFAAYYHEDAQMPPKSYIDLPEYNGDFRSMPAYVGGDDDGAAVKWVNSHPDNPDEHGLPSVMGVVVYSDPETAFPLAVIDGTTLTRYRTGAAAGVATRHLAREEVSTFGVVGAGAQAYRQVEAVTAVRDIERVVVSDVDEEAVERFVDDHDDTSFDVVGGKTREAAGCDVVSTLTPSREPIVERNWVNDGAHVNAMGADAEGKQELDSELVKDARVVVDNPEQCLHSGEINTLVSAGEFDEDDVYATLGEVIAGDDPGSREDDITVFDSTGLAIQDVAAARLVNKRGRERGIGTPFELVGT</sequence>
<dbReference type="PANTHER" id="PTHR13812:SF19">
    <property type="entry name" value="KETIMINE REDUCTASE MU-CRYSTALLIN"/>
    <property type="match status" value="1"/>
</dbReference>
<proteinExistence type="inferred from homology"/>
<dbReference type="HAMAP" id="MF_00935">
    <property type="entry name" value="AlaDH_arch"/>
    <property type="match status" value="1"/>
</dbReference>
<dbReference type="AlphaFoldDB" id="A0A9Q4C1R6"/>
<keyword evidence="1" id="KW-0520">NAD</keyword>
<dbReference type="PANTHER" id="PTHR13812">
    <property type="entry name" value="KETIMINE REDUCTASE MU-CRYSTALLIN"/>
    <property type="match status" value="1"/>
</dbReference>
<feature type="binding site" evidence="1">
    <location>
        <begin position="223"/>
        <end position="225"/>
    </location>
    <ligand>
        <name>NAD(+)</name>
        <dbReference type="ChEBI" id="CHEBI:57540"/>
    </ligand>
</feature>
<comment type="similarity">
    <text evidence="1">Belongs to the ornithine cyclodeaminase/mu-crystallin family. Archaeal alanine dehydrogenase subfamily.</text>
</comment>
<feature type="binding site" evidence="1">
    <location>
        <position position="229"/>
    </location>
    <ligand>
        <name>NAD(+)</name>
        <dbReference type="ChEBI" id="CHEBI:57540"/>
    </ligand>
</feature>
<dbReference type="InterPro" id="IPR036291">
    <property type="entry name" value="NAD(P)-bd_dom_sf"/>
</dbReference>
<keyword evidence="1" id="KW-0547">Nucleotide-binding</keyword>
<dbReference type="InterPro" id="IPR003462">
    <property type="entry name" value="ODC_Mu_crystall"/>
</dbReference>
<dbReference type="EMBL" id="RKLV01000001">
    <property type="protein sequence ID" value="MCX2817878.1"/>
    <property type="molecule type" value="Genomic_DNA"/>
</dbReference>
<dbReference type="GO" id="GO:0051287">
    <property type="term" value="F:NAD binding"/>
    <property type="evidence" value="ECO:0007669"/>
    <property type="project" value="UniProtKB-UniRule"/>
</dbReference>
<accession>A0A9Q4C1R6</accession>
<comment type="catalytic activity">
    <reaction evidence="1">
        <text>L-alanine + NAD(+) + H2O = pyruvate + NH4(+) + NADH + H(+)</text>
        <dbReference type="Rhea" id="RHEA:18405"/>
        <dbReference type="ChEBI" id="CHEBI:15361"/>
        <dbReference type="ChEBI" id="CHEBI:15377"/>
        <dbReference type="ChEBI" id="CHEBI:15378"/>
        <dbReference type="ChEBI" id="CHEBI:28938"/>
        <dbReference type="ChEBI" id="CHEBI:57540"/>
        <dbReference type="ChEBI" id="CHEBI:57945"/>
        <dbReference type="ChEBI" id="CHEBI:57972"/>
        <dbReference type="EC" id="1.4.1.1"/>
    </reaction>
</comment>
<protein>
    <recommendedName>
        <fullName evidence="1">Alanine dehydrogenase</fullName>
        <shortName evidence="1">AlaDH</shortName>
        <ecNumber evidence="1">1.4.1.1</ecNumber>
    </recommendedName>
</protein>
<keyword evidence="1" id="KW-0560">Oxidoreductase</keyword>
<feature type="binding site" evidence="1">
    <location>
        <position position="114"/>
    </location>
    <ligand>
        <name>NAD(+)</name>
        <dbReference type="ChEBI" id="CHEBI:57540"/>
    </ligand>
</feature>
<keyword evidence="3" id="KW-1185">Reference proteome</keyword>
<dbReference type="GO" id="GO:0006522">
    <property type="term" value="P:alanine metabolic process"/>
    <property type="evidence" value="ECO:0007669"/>
    <property type="project" value="UniProtKB-UniRule"/>
</dbReference>
<dbReference type="RefSeq" id="WP_266085393.1">
    <property type="nucleotide sequence ID" value="NZ_RKLV01000001.1"/>
</dbReference>
<reference evidence="2" key="1">
    <citation type="submission" date="2022-09" db="EMBL/GenBank/DDBJ databases">
        <title>Haloadaptaus new haloarchaeum isolated from saline soil.</title>
        <authorList>
            <person name="Duran-Viseras A."/>
            <person name="Sanchez-Porro C."/>
            <person name="Ventosa A."/>
        </authorList>
    </citation>
    <scope>NUCLEOTIDE SEQUENCE</scope>
    <source>
        <strain evidence="2">F3-133</strain>
    </source>
</reference>